<accession>A0A1G7S437</accession>
<dbReference type="Proteomes" id="UP000199708">
    <property type="component" value="Unassembled WGS sequence"/>
</dbReference>
<feature type="domain" description="Peptidase M24" evidence="4">
    <location>
        <begin position="138"/>
        <end position="341"/>
    </location>
</feature>
<dbReference type="CDD" id="cd01092">
    <property type="entry name" value="APP-like"/>
    <property type="match status" value="1"/>
</dbReference>
<protein>
    <submittedName>
        <fullName evidence="6">Xaa-Pro dipeptidase</fullName>
    </submittedName>
</protein>
<dbReference type="Gene3D" id="3.90.230.10">
    <property type="entry name" value="Creatinase/methionine aminopeptidase superfamily"/>
    <property type="match status" value="1"/>
</dbReference>
<dbReference type="Gene3D" id="3.40.350.10">
    <property type="entry name" value="Creatinase/prolidase N-terminal domain"/>
    <property type="match status" value="1"/>
</dbReference>
<evidence type="ECO:0000256" key="2">
    <source>
        <dbReference type="ARBA" id="ARBA00022801"/>
    </source>
</evidence>
<dbReference type="STRING" id="120956.SAMN05421791_103284"/>
<organism evidence="6 7">
    <name type="scientific">Facklamia miroungae</name>
    <dbReference type="NCBI Taxonomy" id="120956"/>
    <lineage>
        <taxon>Bacteria</taxon>
        <taxon>Bacillati</taxon>
        <taxon>Bacillota</taxon>
        <taxon>Bacilli</taxon>
        <taxon>Lactobacillales</taxon>
        <taxon>Aerococcaceae</taxon>
        <taxon>Facklamia</taxon>
    </lineage>
</organism>
<comment type="similarity">
    <text evidence="3">Belongs to the peptidase M24B family.</text>
</comment>
<dbReference type="RefSeq" id="WP_090289688.1">
    <property type="nucleotide sequence ID" value="NZ_FNCK01000003.1"/>
</dbReference>
<dbReference type="GO" id="GO:0046872">
    <property type="term" value="F:metal ion binding"/>
    <property type="evidence" value="ECO:0007669"/>
    <property type="project" value="UniProtKB-KW"/>
</dbReference>
<dbReference type="EMBL" id="FNCK01000003">
    <property type="protein sequence ID" value="SDG17827.1"/>
    <property type="molecule type" value="Genomic_DNA"/>
</dbReference>
<evidence type="ECO:0000259" key="5">
    <source>
        <dbReference type="Pfam" id="PF01321"/>
    </source>
</evidence>
<name>A0A1G7S437_9LACT</name>
<feature type="domain" description="Creatinase N-terminal" evidence="5">
    <location>
        <begin position="6"/>
        <end position="131"/>
    </location>
</feature>
<evidence type="ECO:0000256" key="3">
    <source>
        <dbReference type="RuleBase" id="RU000590"/>
    </source>
</evidence>
<dbReference type="SUPFAM" id="SSF55920">
    <property type="entry name" value="Creatinase/aminopeptidase"/>
    <property type="match status" value="1"/>
</dbReference>
<evidence type="ECO:0000313" key="6">
    <source>
        <dbReference type="EMBL" id="SDG17827.1"/>
    </source>
</evidence>
<dbReference type="PROSITE" id="PS00491">
    <property type="entry name" value="PROLINE_PEPTIDASE"/>
    <property type="match status" value="1"/>
</dbReference>
<keyword evidence="7" id="KW-1185">Reference proteome</keyword>
<dbReference type="InterPro" id="IPR050659">
    <property type="entry name" value="Peptidase_M24B"/>
</dbReference>
<dbReference type="InterPro" id="IPR000994">
    <property type="entry name" value="Pept_M24"/>
</dbReference>
<gene>
    <name evidence="6" type="ORF">SAMN05421791_103284</name>
</gene>
<dbReference type="Pfam" id="PF00557">
    <property type="entry name" value="Peptidase_M24"/>
    <property type="match status" value="1"/>
</dbReference>
<proteinExistence type="inferred from homology"/>
<dbReference type="InterPro" id="IPR036005">
    <property type="entry name" value="Creatinase/aminopeptidase-like"/>
</dbReference>
<dbReference type="AlphaFoldDB" id="A0A1G7S437"/>
<dbReference type="InterPro" id="IPR000587">
    <property type="entry name" value="Creatinase_N"/>
</dbReference>
<sequence>MNDLAITKLLSSMKETKITQLLISDPLSIEYLVGYYTDPGERLLLLSIKHNGQLELILNGLFPAFEERSNLSIQRYHDGEQIIPKLAQNLSAVKIGIDKNWPSHFLIELMAHQPKYDYVNGSFLIDKIRAIKTKEEIDKMREASYRNDQVMQALIQKLDAHTTENDMKDHLALLYKEYECDGFSFEPIIAYGPHGADPHHSTDDSLPHVGQSVIIDIGSRYKGYCSDMTRTIFFGTVSKKHEEIYQTVLRANLEAIKHVKPGVSFASIDLAARKVIEDAGYGPYFTHRTGHFIGKDVHEYGDVSQYNNEIVQAGNVFSIEPGIYLPGEMGVRIEDLVIVTETGCEVINLANKDLTVIPNS</sequence>
<keyword evidence="1 3" id="KW-0479">Metal-binding</keyword>
<evidence type="ECO:0000313" key="7">
    <source>
        <dbReference type="Proteomes" id="UP000199708"/>
    </source>
</evidence>
<dbReference type="PANTHER" id="PTHR46112">
    <property type="entry name" value="AMINOPEPTIDASE"/>
    <property type="match status" value="1"/>
</dbReference>
<evidence type="ECO:0000256" key="1">
    <source>
        <dbReference type="ARBA" id="ARBA00022723"/>
    </source>
</evidence>
<dbReference type="InterPro" id="IPR001131">
    <property type="entry name" value="Peptidase_M24B_aminopep-P_CS"/>
</dbReference>
<dbReference type="Pfam" id="PF01321">
    <property type="entry name" value="Creatinase_N"/>
    <property type="match status" value="1"/>
</dbReference>
<dbReference type="InterPro" id="IPR029149">
    <property type="entry name" value="Creatin/AminoP/Spt16_N"/>
</dbReference>
<dbReference type="GO" id="GO:0016787">
    <property type="term" value="F:hydrolase activity"/>
    <property type="evidence" value="ECO:0007669"/>
    <property type="project" value="UniProtKB-KW"/>
</dbReference>
<dbReference type="OrthoDB" id="9806388at2"/>
<reference evidence="6 7" key="1">
    <citation type="submission" date="2016-10" db="EMBL/GenBank/DDBJ databases">
        <authorList>
            <person name="de Groot N.N."/>
        </authorList>
    </citation>
    <scope>NUCLEOTIDE SEQUENCE [LARGE SCALE GENOMIC DNA]</scope>
    <source>
        <strain evidence="6 7">ATCC BAA-466</strain>
    </source>
</reference>
<dbReference type="SUPFAM" id="SSF53092">
    <property type="entry name" value="Creatinase/prolidase N-terminal domain"/>
    <property type="match status" value="1"/>
</dbReference>
<evidence type="ECO:0000259" key="4">
    <source>
        <dbReference type="Pfam" id="PF00557"/>
    </source>
</evidence>
<dbReference type="PANTHER" id="PTHR46112:SF3">
    <property type="entry name" value="AMINOPEPTIDASE YPDF"/>
    <property type="match status" value="1"/>
</dbReference>
<keyword evidence="2" id="KW-0378">Hydrolase</keyword>